<evidence type="ECO:0000256" key="1">
    <source>
        <dbReference type="SAM" id="MobiDB-lite"/>
    </source>
</evidence>
<accession>A0A4Z2IA43</accession>
<dbReference type="EMBL" id="SRLO01000112">
    <property type="protein sequence ID" value="TNN74631.1"/>
    <property type="molecule type" value="Genomic_DNA"/>
</dbReference>
<dbReference type="AlphaFoldDB" id="A0A4Z2IA43"/>
<sequence length="162" mass="17905">MGRELQLGWPGRVLEPVGLAQGGLATDPGGDGMKSGTKQTRPAVDSDSLAVWWFEKDDMSRRQQEIQADLVPNMMQSLHWKDRCHKTGLSFNQKVSGSTSGSMCLVGAMLHFLSRCSPSLWRLYERRSTLPLLSPLGSRSNKSSSRHLSEECASTPICQQLD</sequence>
<organism evidence="2 3">
    <name type="scientific">Liparis tanakae</name>
    <name type="common">Tanaka's snailfish</name>
    <dbReference type="NCBI Taxonomy" id="230148"/>
    <lineage>
        <taxon>Eukaryota</taxon>
        <taxon>Metazoa</taxon>
        <taxon>Chordata</taxon>
        <taxon>Craniata</taxon>
        <taxon>Vertebrata</taxon>
        <taxon>Euteleostomi</taxon>
        <taxon>Actinopterygii</taxon>
        <taxon>Neopterygii</taxon>
        <taxon>Teleostei</taxon>
        <taxon>Neoteleostei</taxon>
        <taxon>Acanthomorphata</taxon>
        <taxon>Eupercaria</taxon>
        <taxon>Perciformes</taxon>
        <taxon>Cottioidei</taxon>
        <taxon>Cottales</taxon>
        <taxon>Liparidae</taxon>
        <taxon>Liparis</taxon>
    </lineage>
</organism>
<name>A0A4Z2IA43_9TELE</name>
<feature type="region of interest" description="Disordered" evidence="1">
    <location>
        <begin position="20"/>
        <end position="41"/>
    </location>
</feature>
<comment type="caution">
    <text evidence="2">The sequence shown here is derived from an EMBL/GenBank/DDBJ whole genome shotgun (WGS) entry which is preliminary data.</text>
</comment>
<evidence type="ECO:0000313" key="2">
    <source>
        <dbReference type="EMBL" id="TNN74631.1"/>
    </source>
</evidence>
<protein>
    <submittedName>
        <fullName evidence="2">Uncharacterized protein</fullName>
    </submittedName>
</protein>
<evidence type="ECO:0000313" key="3">
    <source>
        <dbReference type="Proteomes" id="UP000314294"/>
    </source>
</evidence>
<gene>
    <name evidence="2" type="ORF">EYF80_015178</name>
</gene>
<dbReference type="Proteomes" id="UP000314294">
    <property type="component" value="Unassembled WGS sequence"/>
</dbReference>
<keyword evidence="3" id="KW-1185">Reference proteome</keyword>
<reference evidence="2 3" key="1">
    <citation type="submission" date="2019-03" db="EMBL/GenBank/DDBJ databases">
        <title>First draft genome of Liparis tanakae, snailfish: a comprehensive survey of snailfish specific genes.</title>
        <authorList>
            <person name="Kim W."/>
            <person name="Song I."/>
            <person name="Jeong J.-H."/>
            <person name="Kim D."/>
            <person name="Kim S."/>
            <person name="Ryu S."/>
            <person name="Song J.Y."/>
            <person name="Lee S.K."/>
        </authorList>
    </citation>
    <scope>NUCLEOTIDE SEQUENCE [LARGE SCALE GENOMIC DNA]</scope>
    <source>
        <tissue evidence="2">Muscle</tissue>
    </source>
</reference>
<proteinExistence type="predicted"/>